<name>A0A8C8E634_9STRI</name>
<evidence type="ECO:0000313" key="2">
    <source>
        <dbReference type="Proteomes" id="UP000694552"/>
    </source>
</evidence>
<dbReference type="AlphaFoldDB" id="A0A8C8E634"/>
<reference evidence="1" key="2">
    <citation type="submission" date="2025-09" db="UniProtKB">
        <authorList>
            <consortium name="Ensembl"/>
        </authorList>
    </citation>
    <scope>IDENTIFICATION</scope>
</reference>
<proteinExistence type="predicted"/>
<sequence>MAAVPAPASPGHREKTPGYFCVHLTSRFLCFIEPALFWLRFRIVQLLMRCQAACGERGCHALIVQRLVERTRRSWGCTALAQLLEQSRGCSVSHKFPCAGKTEF</sequence>
<organism evidence="1 2">
    <name type="scientific">Otus sunia</name>
    <name type="common">Oriental scops-owl</name>
    <dbReference type="NCBI Taxonomy" id="257818"/>
    <lineage>
        <taxon>Eukaryota</taxon>
        <taxon>Metazoa</taxon>
        <taxon>Chordata</taxon>
        <taxon>Craniata</taxon>
        <taxon>Vertebrata</taxon>
        <taxon>Euteleostomi</taxon>
        <taxon>Archelosauria</taxon>
        <taxon>Archosauria</taxon>
        <taxon>Dinosauria</taxon>
        <taxon>Saurischia</taxon>
        <taxon>Theropoda</taxon>
        <taxon>Coelurosauria</taxon>
        <taxon>Aves</taxon>
        <taxon>Neognathae</taxon>
        <taxon>Neoaves</taxon>
        <taxon>Telluraves</taxon>
        <taxon>Strigiformes</taxon>
        <taxon>Strigidae</taxon>
        <taxon>Otus</taxon>
    </lineage>
</organism>
<dbReference type="Proteomes" id="UP000694552">
    <property type="component" value="Unplaced"/>
</dbReference>
<reference evidence="1" key="1">
    <citation type="submission" date="2025-08" db="UniProtKB">
        <authorList>
            <consortium name="Ensembl"/>
        </authorList>
    </citation>
    <scope>IDENTIFICATION</scope>
</reference>
<evidence type="ECO:0000313" key="1">
    <source>
        <dbReference type="Ensembl" id="ENSOSUP00000003873.1"/>
    </source>
</evidence>
<dbReference type="Ensembl" id="ENSOSUT00000003992.1">
    <property type="protein sequence ID" value="ENSOSUP00000003873.1"/>
    <property type="gene ID" value="ENSOSUG00000002813.1"/>
</dbReference>
<accession>A0A8C8E634</accession>
<protein>
    <submittedName>
        <fullName evidence="1">Uncharacterized protein</fullName>
    </submittedName>
</protein>
<keyword evidence="2" id="KW-1185">Reference proteome</keyword>